<dbReference type="CDD" id="cd05269">
    <property type="entry name" value="TMR_SDR_a"/>
    <property type="match status" value="1"/>
</dbReference>
<dbReference type="Proteomes" id="UP000265366">
    <property type="component" value="Unassembled WGS sequence"/>
</dbReference>
<evidence type="ECO:0000313" key="2">
    <source>
        <dbReference type="EMBL" id="RIV80077.1"/>
    </source>
</evidence>
<evidence type="ECO:0000259" key="1">
    <source>
        <dbReference type="Pfam" id="PF13460"/>
    </source>
</evidence>
<dbReference type="InterPro" id="IPR036291">
    <property type="entry name" value="NAD(P)-bd_dom_sf"/>
</dbReference>
<dbReference type="PANTHER" id="PTHR47129:SF1">
    <property type="entry name" value="NMRA-LIKE DOMAIN-CONTAINING PROTEIN"/>
    <property type="match status" value="1"/>
</dbReference>
<evidence type="ECO:0000313" key="3">
    <source>
        <dbReference type="Proteomes" id="UP000265366"/>
    </source>
</evidence>
<dbReference type="InterPro" id="IPR052718">
    <property type="entry name" value="NmrA-type_oxidoreductase"/>
</dbReference>
<keyword evidence="3" id="KW-1185">Reference proteome</keyword>
<dbReference type="EMBL" id="QXFM01000144">
    <property type="protein sequence ID" value="RIV80077.1"/>
    <property type="molecule type" value="Genomic_DNA"/>
</dbReference>
<dbReference type="AlphaFoldDB" id="A0A3A1NY79"/>
<comment type="caution">
    <text evidence="2">The sequence shown here is derived from an EMBL/GenBank/DDBJ whole genome shotgun (WGS) entry which is preliminary data.</text>
</comment>
<accession>A0A3A1NY79</accession>
<organism evidence="2 3">
    <name type="scientific">Aurantiacibacter xanthus</name>
    <dbReference type="NCBI Taxonomy" id="1784712"/>
    <lineage>
        <taxon>Bacteria</taxon>
        <taxon>Pseudomonadati</taxon>
        <taxon>Pseudomonadota</taxon>
        <taxon>Alphaproteobacteria</taxon>
        <taxon>Sphingomonadales</taxon>
        <taxon>Erythrobacteraceae</taxon>
        <taxon>Aurantiacibacter</taxon>
    </lineage>
</organism>
<sequence length="312" mass="33419">MTIVITGASGNYGRAAAERLIERVGADQLILMTRNPAKLADLAARGCTVRQGDFDDPASLRKAFAGGEKLLLISTARVGKRLPQHRNAIDAAVEAGIKHVVYTSFIGVADDNPALVIRDHGGTEEMLRTSGLAWTALRDSQYSDAMVEAAGPNALRAGHWQAATAGGKIAFITRSDCVDCAVEVLATPGHENRVYDITGPELLGFEDVARIIGRVAGKPIAFTSVSPDEMYAMFDAIGVPRESQDDNVAAGFPWCSEDMVTFEMAIASGHFGVLSDDAAKLLGRTPESFEHFVERRGDELRAFVNTLPKESA</sequence>
<proteinExistence type="predicted"/>
<name>A0A3A1NY79_9SPHN</name>
<dbReference type="Gene3D" id="3.90.25.10">
    <property type="entry name" value="UDP-galactose 4-epimerase, domain 1"/>
    <property type="match status" value="1"/>
</dbReference>
<dbReference type="SUPFAM" id="SSF51735">
    <property type="entry name" value="NAD(P)-binding Rossmann-fold domains"/>
    <property type="match status" value="1"/>
</dbReference>
<dbReference type="RefSeq" id="WP_119594839.1">
    <property type="nucleotide sequence ID" value="NZ_QXFM01000144.1"/>
</dbReference>
<gene>
    <name evidence="2" type="ORF">D2V17_19680</name>
</gene>
<dbReference type="OrthoDB" id="7771794at2"/>
<dbReference type="InterPro" id="IPR016040">
    <property type="entry name" value="NAD(P)-bd_dom"/>
</dbReference>
<dbReference type="Pfam" id="PF13460">
    <property type="entry name" value="NAD_binding_10"/>
    <property type="match status" value="1"/>
</dbReference>
<dbReference type="Gene3D" id="3.40.50.720">
    <property type="entry name" value="NAD(P)-binding Rossmann-like Domain"/>
    <property type="match status" value="1"/>
</dbReference>
<reference evidence="2 3" key="1">
    <citation type="submission" date="2018-08" db="EMBL/GenBank/DDBJ databases">
        <title>Erythrobacter zhengii sp.nov., a bacterium isolated from deep-sea sediment.</title>
        <authorList>
            <person name="Fang C."/>
            <person name="Wu Y.-H."/>
            <person name="Sun C."/>
            <person name="Wang H."/>
            <person name="Cheng H."/>
            <person name="Meng F.-X."/>
            <person name="Wang C.-S."/>
            <person name="Xu X.-W."/>
        </authorList>
    </citation>
    <scope>NUCLEOTIDE SEQUENCE [LARGE SCALE GENOMIC DNA]</scope>
    <source>
        <strain evidence="2 3">CCTCC AB 2015396</strain>
    </source>
</reference>
<protein>
    <submittedName>
        <fullName evidence="2">SDR family oxidoreductase</fullName>
    </submittedName>
</protein>
<dbReference type="PANTHER" id="PTHR47129">
    <property type="entry name" value="QUINONE OXIDOREDUCTASE 2"/>
    <property type="match status" value="1"/>
</dbReference>
<feature type="domain" description="NAD(P)-binding" evidence="1">
    <location>
        <begin position="7"/>
        <end position="188"/>
    </location>
</feature>